<dbReference type="OrthoDB" id="3395557at2"/>
<gene>
    <name evidence="1" type="ORF">ALO_13209</name>
</gene>
<dbReference type="Proteomes" id="UP000003240">
    <property type="component" value="Unassembled WGS sequence"/>
</dbReference>
<comment type="caution">
    <text evidence="1">The sequence shown here is derived from an EMBL/GenBank/DDBJ whole genome shotgun (WGS) entry which is preliminary data.</text>
</comment>
<sequence length="277" mass="32847">MRTQIEKLHSAARKYCIERGHYWRKQYFKLIESDGSHNMGSYSDDALKLFPRYNCLDAILIEVEKFTLEDFSSFLEAKELIILAGNTAESIFTRSLNTLAKRVMQQEREAFCEFIHSLNQEQLETIEPLFYRRVLTESASQKLWAILLEKWDIQPKSYWYPLRNTSKNDMMAFQEESFDVEFGIENLRRILQKHDIQHVWTLTESGPEYELTVSVFEPLYCHTGVETYSFSQRADWVIYASHEESITIGGKWLIDEIKANWPHWECFVWKPTLENAQ</sequence>
<reference evidence="1 2" key="1">
    <citation type="journal article" date="2011" name="EMBO J.">
        <title>Structural diversity of bacterial flagellar motors.</title>
        <authorList>
            <person name="Chen S."/>
            <person name="Beeby M."/>
            <person name="Murphy G.E."/>
            <person name="Leadbetter J.R."/>
            <person name="Hendrixson D.R."/>
            <person name="Briegel A."/>
            <person name="Li Z."/>
            <person name="Shi J."/>
            <person name="Tocheva E.I."/>
            <person name="Muller A."/>
            <person name="Dobro M.J."/>
            <person name="Jensen G.J."/>
        </authorList>
    </citation>
    <scope>NUCLEOTIDE SEQUENCE [LARGE SCALE GENOMIC DNA]</scope>
    <source>
        <strain evidence="1 2">DSM 6540</strain>
    </source>
</reference>
<evidence type="ECO:0000313" key="1">
    <source>
        <dbReference type="EMBL" id="EGO63400.1"/>
    </source>
</evidence>
<proteinExistence type="predicted"/>
<evidence type="ECO:0000313" key="2">
    <source>
        <dbReference type="Proteomes" id="UP000003240"/>
    </source>
</evidence>
<dbReference type="EMBL" id="AFGF01000118">
    <property type="protein sequence ID" value="EGO63400.1"/>
    <property type="molecule type" value="Genomic_DNA"/>
</dbReference>
<accession>F7NKM3</accession>
<name>F7NKM3_9FIRM</name>
<organism evidence="1 2">
    <name type="scientific">Acetonema longum DSM 6540</name>
    <dbReference type="NCBI Taxonomy" id="1009370"/>
    <lineage>
        <taxon>Bacteria</taxon>
        <taxon>Bacillati</taxon>
        <taxon>Bacillota</taxon>
        <taxon>Negativicutes</taxon>
        <taxon>Acetonemataceae</taxon>
        <taxon>Acetonema</taxon>
    </lineage>
</organism>
<dbReference type="AlphaFoldDB" id="F7NKM3"/>
<dbReference type="eggNOG" id="ENOG5032U4D">
    <property type="taxonomic scope" value="Bacteria"/>
</dbReference>
<dbReference type="RefSeq" id="WP_004096476.1">
    <property type="nucleotide sequence ID" value="NZ_AFGF01000118.1"/>
</dbReference>
<keyword evidence="2" id="KW-1185">Reference proteome</keyword>
<protein>
    <submittedName>
        <fullName evidence="1">Uncharacterized protein</fullName>
    </submittedName>
</protein>
<dbReference type="STRING" id="1009370.ALO_13209"/>